<evidence type="ECO:0000256" key="2">
    <source>
        <dbReference type="SAM" id="MobiDB-lite"/>
    </source>
</evidence>
<keyword evidence="5" id="KW-0645">Protease</keyword>
<dbReference type="InterPro" id="IPR001254">
    <property type="entry name" value="Trypsin_dom"/>
</dbReference>
<dbReference type="PROSITE" id="PS50240">
    <property type="entry name" value="TRYPSIN_DOM"/>
    <property type="match status" value="1"/>
</dbReference>
<name>A0A1V9XTH5_9ACAR</name>
<dbReference type="CDD" id="cd00190">
    <property type="entry name" value="Tryp_SPc"/>
    <property type="match status" value="1"/>
</dbReference>
<dbReference type="STRING" id="418985.A0A1V9XTH5"/>
<keyword evidence="6" id="KW-1185">Reference proteome</keyword>
<dbReference type="SUPFAM" id="SSF50494">
    <property type="entry name" value="Trypsin-like serine proteases"/>
    <property type="match status" value="1"/>
</dbReference>
<dbReference type="InParanoid" id="A0A1V9XTH5"/>
<reference evidence="5 6" key="1">
    <citation type="journal article" date="2017" name="Gigascience">
        <title>Draft genome of the honey bee ectoparasitic mite, Tropilaelaps mercedesae, is shaped by the parasitic life history.</title>
        <authorList>
            <person name="Dong X."/>
            <person name="Armstrong S.D."/>
            <person name="Xia D."/>
            <person name="Makepeace B.L."/>
            <person name="Darby A.C."/>
            <person name="Kadowaki T."/>
        </authorList>
    </citation>
    <scope>NUCLEOTIDE SEQUENCE [LARGE SCALE GENOMIC DNA]</scope>
    <source>
        <strain evidence="5">Wuxi-XJTLU</strain>
    </source>
</reference>
<dbReference type="AlphaFoldDB" id="A0A1V9XTH5"/>
<feature type="domain" description="Peptidase S1" evidence="4">
    <location>
        <begin position="2"/>
        <end position="261"/>
    </location>
</feature>
<accession>A0A1V9XTH5</accession>
<dbReference type="PANTHER" id="PTHR24250">
    <property type="entry name" value="CHYMOTRYPSIN-RELATED"/>
    <property type="match status" value="1"/>
</dbReference>
<evidence type="ECO:0000256" key="1">
    <source>
        <dbReference type="ARBA" id="ARBA00023157"/>
    </source>
</evidence>
<dbReference type="InterPro" id="IPR009003">
    <property type="entry name" value="Peptidase_S1_PA"/>
</dbReference>
<dbReference type="Gene3D" id="2.40.10.10">
    <property type="entry name" value="Trypsin-like serine proteases"/>
    <property type="match status" value="1"/>
</dbReference>
<gene>
    <name evidence="5" type="ORF">BIW11_00544</name>
</gene>
<feature type="signal peptide" evidence="3">
    <location>
        <begin position="1"/>
        <end position="26"/>
    </location>
</feature>
<dbReference type="PRINTS" id="PR00722">
    <property type="entry name" value="CHYMOTRYPSIN"/>
</dbReference>
<keyword evidence="1" id="KW-1015">Disulfide bond</keyword>
<feature type="region of interest" description="Disordered" evidence="2">
    <location>
        <begin position="281"/>
        <end position="308"/>
    </location>
</feature>
<dbReference type="GO" id="GO:0006508">
    <property type="term" value="P:proteolysis"/>
    <property type="evidence" value="ECO:0007669"/>
    <property type="project" value="UniProtKB-KW"/>
</dbReference>
<sequence>MLLGAAATAAFVFLALFCRSTAPYKALPFQFPWLVSLQRFSHWFKAWRHHCGGSIIDEEWIITTSRCLERWNTSDWRISLGRTNLSDPNERGASYATPAEFYRYENYINNGESFDYGLVRLDTPLDFTYKHWNLAPIAMPTKTQLLQFEKKVCSFVGWGKSSLDETILQTVDMYVPLWSDCVKQIGPELKRRCNIDCMKTMLCAEKRSNVTLEAGDFGSPLMCRDHGRYTLAGMLSIYAPDVIVLFTRASDGIRWMNQIRWHKPERTRPIRPARTQIAVDERRKAKAGQTNRYRGHAEPIQPEPIRFG</sequence>
<evidence type="ECO:0000313" key="6">
    <source>
        <dbReference type="Proteomes" id="UP000192247"/>
    </source>
</evidence>
<evidence type="ECO:0000259" key="4">
    <source>
        <dbReference type="PROSITE" id="PS50240"/>
    </source>
</evidence>
<keyword evidence="5" id="KW-0378">Hydrolase</keyword>
<dbReference type="FunFam" id="2.40.10.10:FF:000068">
    <property type="entry name" value="transmembrane protease serine 2"/>
    <property type="match status" value="1"/>
</dbReference>
<dbReference type="InterPro" id="IPR043504">
    <property type="entry name" value="Peptidase_S1_PA_chymotrypsin"/>
</dbReference>
<feature type="chain" id="PRO_5013071334" evidence="3">
    <location>
        <begin position="27"/>
        <end position="308"/>
    </location>
</feature>
<dbReference type="OrthoDB" id="546450at2759"/>
<protein>
    <submittedName>
        <fullName evidence="5">Serine protease-like</fullName>
    </submittedName>
</protein>
<proteinExistence type="predicted"/>
<organism evidence="5 6">
    <name type="scientific">Tropilaelaps mercedesae</name>
    <dbReference type="NCBI Taxonomy" id="418985"/>
    <lineage>
        <taxon>Eukaryota</taxon>
        <taxon>Metazoa</taxon>
        <taxon>Ecdysozoa</taxon>
        <taxon>Arthropoda</taxon>
        <taxon>Chelicerata</taxon>
        <taxon>Arachnida</taxon>
        <taxon>Acari</taxon>
        <taxon>Parasitiformes</taxon>
        <taxon>Mesostigmata</taxon>
        <taxon>Gamasina</taxon>
        <taxon>Dermanyssoidea</taxon>
        <taxon>Laelapidae</taxon>
        <taxon>Tropilaelaps</taxon>
    </lineage>
</organism>
<keyword evidence="3" id="KW-0732">Signal</keyword>
<dbReference type="Pfam" id="PF00089">
    <property type="entry name" value="Trypsin"/>
    <property type="match status" value="1"/>
</dbReference>
<dbReference type="GO" id="GO:0004252">
    <property type="term" value="F:serine-type endopeptidase activity"/>
    <property type="evidence" value="ECO:0007669"/>
    <property type="project" value="InterPro"/>
</dbReference>
<dbReference type="EMBL" id="MNPL01004459">
    <property type="protein sequence ID" value="OQR76741.1"/>
    <property type="molecule type" value="Genomic_DNA"/>
</dbReference>
<evidence type="ECO:0000256" key="3">
    <source>
        <dbReference type="SAM" id="SignalP"/>
    </source>
</evidence>
<dbReference type="SMART" id="SM00020">
    <property type="entry name" value="Tryp_SPc"/>
    <property type="match status" value="1"/>
</dbReference>
<comment type="caution">
    <text evidence="5">The sequence shown here is derived from an EMBL/GenBank/DDBJ whole genome shotgun (WGS) entry which is preliminary data.</text>
</comment>
<dbReference type="Proteomes" id="UP000192247">
    <property type="component" value="Unassembled WGS sequence"/>
</dbReference>
<evidence type="ECO:0000313" key="5">
    <source>
        <dbReference type="EMBL" id="OQR76741.1"/>
    </source>
</evidence>
<dbReference type="InterPro" id="IPR001314">
    <property type="entry name" value="Peptidase_S1A"/>
</dbReference>